<keyword evidence="7 9" id="KW-0472">Membrane</keyword>
<comment type="subcellular location">
    <subcellularLocation>
        <location evidence="1">Cell inner membrane</location>
        <topology evidence="1">Multi-pass membrane protein</topology>
    </subcellularLocation>
</comment>
<organism evidence="11 12">
    <name type="scientific">Candidatus Bilophila faecipullorum</name>
    <dbReference type="NCBI Taxonomy" id="2838482"/>
    <lineage>
        <taxon>Bacteria</taxon>
        <taxon>Pseudomonadati</taxon>
        <taxon>Thermodesulfobacteriota</taxon>
        <taxon>Desulfovibrionia</taxon>
        <taxon>Desulfovibrionales</taxon>
        <taxon>Desulfovibrionaceae</taxon>
        <taxon>Bilophila</taxon>
    </lineage>
</organism>
<proteinExistence type="inferred from homology"/>
<protein>
    <submittedName>
        <fullName evidence="11">TRAP transporter small permease</fullName>
    </submittedName>
</protein>
<feature type="transmembrane region" description="Helical" evidence="9">
    <location>
        <begin position="53"/>
        <end position="74"/>
    </location>
</feature>
<feature type="transmembrane region" description="Helical" evidence="9">
    <location>
        <begin position="12"/>
        <end position="33"/>
    </location>
</feature>
<evidence type="ECO:0000313" key="12">
    <source>
        <dbReference type="Proteomes" id="UP000824264"/>
    </source>
</evidence>
<dbReference type="Pfam" id="PF04290">
    <property type="entry name" value="DctQ"/>
    <property type="match status" value="1"/>
</dbReference>
<evidence type="ECO:0000256" key="7">
    <source>
        <dbReference type="ARBA" id="ARBA00023136"/>
    </source>
</evidence>
<feature type="transmembrane region" description="Helical" evidence="9">
    <location>
        <begin position="128"/>
        <end position="147"/>
    </location>
</feature>
<dbReference type="PANTHER" id="PTHR35011">
    <property type="entry name" value="2,3-DIKETO-L-GULONATE TRAP TRANSPORTER SMALL PERMEASE PROTEIN YIAM"/>
    <property type="match status" value="1"/>
</dbReference>
<gene>
    <name evidence="11" type="ORF">H9874_05295</name>
</gene>
<comment type="similarity">
    <text evidence="8">Belongs to the TRAP transporter small permease family.</text>
</comment>
<keyword evidence="2" id="KW-0813">Transport</keyword>
<evidence type="ECO:0000259" key="10">
    <source>
        <dbReference type="Pfam" id="PF04290"/>
    </source>
</evidence>
<dbReference type="InterPro" id="IPR055348">
    <property type="entry name" value="DctQ"/>
</dbReference>
<comment type="caution">
    <text evidence="11">The sequence shown here is derived from an EMBL/GenBank/DDBJ whole genome shotgun (WGS) entry which is preliminary data.</text>
</comment>
<evidence type="ECO:0000256" key="6">
    <source>
        <dbReference type="ARBA" id="ARBA00022989"/>
    </source>
</evidence>
<reference evidence="11" key="2">
    <citation type="submission" date="2021-04" db="EMBL/GenBank/DDBJ databases">
        <authorList>
            <person name="Gilroy R."/>
        </authorList>
    </citation>
    <scope>NUCLEOTIDE SEQUENCE</scope>
    <source>
        <strain evidence="11">ChiSxjej5B17-1746</strain>
    </source>
</reference>
<evidence type="ECO:0000256" key="5">
    <source>
        <dbReference type="ARBA" id="ARBA00022692"/>
    </source>
</evidence>
<sequence length="171" mass="19230">MKKTLHWLDAHFEDALCGALLVGIMIMLMAQVVVRFLFGHGLTASEELCRFSFLYMVYFAASLVACKGAHIRVTAHTRRLPSSVRVGLLMLADLCWLAFNATVIYQGVLLLHSMAARPMVSGSMLLDLRYVYVAVPAAFLLQSFRILQRWARHFRGRLSVLGDEANDIKEV</sequence>
<dbReference type="GO" id="GO:0022857">
    <property type="term" value="F:transmembrane transporter activity"/>
    <property type="evidence" value="ECO:0007669"/>
    <property type="project" value="TreeGrafter"/>
</dbReference>
<evidence type="ECO:0000256" key="4">
    <source>
        <dbReference type="ARBA" id="ARBA00022519"/>
    </source>
</evidence>
<feature type="domain" description="Tripartite ATP-independent periplasmic transporters DctQ component" evidence="10">
    <location>
        <begin position="24"/>
        <end position="155"/>
    </location>
</feature>
<feature type="transmembrane region" description="Helical" evidence="9">
    <location>
        <begin position="86"/>
        <end position="108"/>
    </location>
</feature>
<evidence type="ECO:0000256" key="2">
    <source>
        <dbReference type="ARBA" id="ARBA00022448"/>
    </source>
</evidence>
<dbReference type="EMBL" id="DXGI01000190">
    <property type="protein sequence ID" value="HIW78546.1"/>
    <property type="molecule type" value="Genomic_DNA"/>
</dbReference>
<dbReference type="Proteomes" id="UP000824264">
    <property type="component" value="Unassembled WGS sequence"/>
</dbReference>
<name>A0A9D1QYS6_9BACT</name>
<evidence type="ECO:0000256" key="3">
    <source>
        <dbReference type="ARBA" id="ARBA00022475"/>
    </source>
</evidence>
<evidence type="ECO:0000256" key="9">
    <source>
        <dbReference type="SAM" id="Phobius"/>
    </source>
</evidence>
<dbReference type="GO" id="GO:0015740">
    <property type="term" value="P:C4-dicarboxylate transport"/>
    <property type="evidence" value="ECO:0007669"/>
    <property type="project" value="TreeGrafter"/>
</dbReference>
<evidence type="ECO:0000256" key="8">
    <source>
        <dbReference type="ARBA" id="ARBA00038436"/>
    </source>
</evidence>
<keyword evidence="4" id="KW-0997">Cell inner membrane</keyword>
<keyword evidence="3" id="KW-1003">Cell membrane</keyword>
<reference evidence="11" key="1">
    <citation type="journal article" date="2021" name="PeerJ">
        <title>Extensive microbial diversity within the chicken gut microbiome revealed by metagenomics and culture.</title>
        <authorList>
            <person name="Gilroy R."/>
            <person name="Ravi A."/>
            <person name="Getino M."/>
            <person name="Pursley I."/>
            <person name="Horton D.L."/>
            <person name="Alikhan N.F."/>
            <person name="Baker D."/>
            <person name="Gharbi K."/>
            <person name="Hall N."/>
            <person name="Watson M."/>
            <person name="Adriaenssens E.M."/>
            <person name="Foster-Nyarko E."/>
            <person name="Jarju S."/>
            <person name="Secka A."/>
            <person name="Antonio M."/>
            <person name="Oren A."/>
            <person name="Chaudhuri R.R."/>
            <person name="La Ragione R."/>
            <person name="Hildebrand F."/>
            <person name="Pallen M.J."/>
        </authorList>
    </citation>
    <scope>NUCLEOTIDE SEQUENCE</scope>
    <source>
        <strain evidence="11">ChiSxjej5B17-1746</strain>
    </source>
</reference>
<dbReference type="InterPro" id="IPR007387">
    <property type="entry name" value="TRAP_DctQ"/>
</dbReference>
<dbReference type="AlphaFoldDB" id="A0A9D1QYS6"/>
<evidence type="ECO:0000313" key="11">
    <source>
        <dbReference type="EMBL" id="HIW78546.1"/>
    </source>
</evidence>
<keyword evidence="6 9" id="KW-1133">Transmembrane helix</keyword>
<dbReference type="PANTHER" id="PTHR35011:SF2">
    <property type="entry name" value="2,3-DIKETO-L-GULONATE TRAP TRANSPORTER SMALL PERMEASE PROTEIN YIAM"/>
    <property type="match status" value="1"/>
</dbReference>
<dbReference type="GO" id="GO:0005886">
    <property type="term" value="C:plasma membrane"/>
    <property type="evidence" value="ECO:0007669"/>
    <property type="project" value="UniProtKB-SubCell"/>
</dbReference>
<accession>A0A9D1QYS6</accession>
<keyword evidence="5 9" id="KW-0812">Transmembrane</keyword>
<evidence type="ECO:0000256" key="1">
    <source>
        <dbReference type="ARBA" id="ARBA00004429"/>
    </source>
</evidence>